<dbReference type="EMBL" id="JBHSQS010000009">
    <property type="protein sequence ID" value="MFC5925009.1"/>
    <property type="molecule type" value="Genomic_DNA"/>
</dbReference>
<dbReference type="SFLD" id="SFLDG00179">
    <property type="entry name" value="mandelate_racemase"/>
    <property type="match status" value="1"/>
</dbReference>
<dbReference type="PANTHER" id="PTHR13794:SF58">
    <property type="entry name" value="MITOCHONDRIAL ENOLASE SUPERFAMILY MEMBER 1"/>
    <property type="match status" value="1"/>
</dbReference>
<dbReference type="InterPro" id="IPR013341">
    <property type="entry name" value="Mandelate_racemase_N_dom"/>
</dbReference>
<organism evidence="5 6">
    <name type="scientific">Micromonospora vulcania</name>
    <dbReference type="NCBI Taxonomy" id="1441873"/>
    <lineage>
        <taxon>Bacteria</taxon>
        <taxon>Bacillati</taxon>
        <taxon>Actinomycetota</taxon>
        <taxon>Actinomycetes</taxon>
        <taxon>Micromonosporales</taxon>
        <taxon>Micromonosporaceae</taxon>
        <taxon>Micromonospora</taxon>
    </lineage>
</organism>
<accession>A0ABW1H5R8</accession>
<comment type="caution">
    <text evidence="5">The sequence shown here is derived from an EMBL/GenBank/DDBJ whole genome shotgun (WGS) entry which is preliminary data.</text>
</comment>
<gene>
    <name evidence="5" type="ORF">ACFQGL_16830</name>
</gene>
<evidence type="ECO:0000256" key="1">
    <source>
        <dbReference type="ARBA" id="ARBA00001946"/>
    </source>
</evidence>
<dbReference type="SUPFAM" id="SSF51604">
    <property type="entry name" value="Enolase C-terminal domain-like"/>
    <property type="match status" value="1"/>
</dbReference>
<dbReference type="InterPro" id="IPR046945">
    <property type="entry name" value="RHMD-like"/>
</dbReference>
<dbReference type="Gene3D" id="3.30.390.10">
    <property type="entry name" value="Enolase-like, N-terminal domain"/>
    <property type="match status" value="1"/>
</dbReference>
<dbReference type="RefSeq" id="WP_377512747.1">
    <property type="nucleotide sequence ID" value="NZ_JBHSQS010000009.1"/>
</dbReference>
<comment type="cofactor">
    <cofactor evidence="1">
        <name>Mg(2+)</name>
        <dbReference type="ChEBI" id="CHEBI:18420"/>
    </cofactor>
</comment>
<dbReference type="SUPFAM" id="SSF54826">
    <property type="entry name" value="Enolase N-terminal domain-like"/>
    <property type="match status" value="1"/>
</dbReference>
<keyword evidence="6" id="KW-1185">Reference proteome</keyword>
<dbReference type="PANTHER" id="PTHR13794">
    <property type="entry name" value="ENOLASE SUPERFAMILY, MANDELATE RACEMASE"/>
    <property type="match status" value="1"/>
</dbReference>
<evidence type="ECO:0000259" key="4">
    <source>
        <dbReference type="SMART" id="SM00922"/>
    </source>
</evidence>
<dbReference type="SFLD" id="SFLDS00001">
    <property type="entry name" value="Enolase"/>
    <property type="match status" value="1"/>
</dbReference>
<dbReference type="Proteomes" id="UP001596226">
    <property type="component" value="Unassembled WGS sequence"/>
</dbReference>
<proteinExistence type="predicted"/>
<dbReference type="Pfam" id="PF02746">
    <property type="entry name" value="MR_MLE_N"/>
    <property type="match status" value="1"/>
</dbReference>
<sequence>MPTITHAEAYLVDIPVETVRTDAVQAFLKQETVFVELTTADGGQGTGYSYTIGTGGTAVLALVRDYLLPHLIGRDASRIEAIWRDLHAATRATAVGAITSLALAAVDTALWDLRARAAGLPLWVLAGGAKERIPLYDTEGGWLHLTEDELVAGAKESQAAGWPGVKLKVGKPNPAEDAERIGAVRAALGDRFDVMVDANQSLTAAEAISRARLLEPHRLAWFEEPLPADDVAGHELLARATSIPVAVGESMYSIGQFAEYLRRQAAGIVQVDVARIGGITPWLKVAHLAEACNVQVCPHFLMELHVSLCAAVPNSRYVEHIPQLRAITRTEIPIVDGHALAPAGPGLGIDWDRDAIEDRRVA</sequence>
<dbReference type="InterPro" id="IPR029017">
    <property type="entry name" value="Enolase-like_N"/>
</dbReference>
<keyword evidence="2" id="KW-0479">Metal-binding</keyword>
<dbReference type="CDD" id="cd03316">
    <property type="entry name" value="MR_like"/>
    <property type="match status" value="1"/>
</dbReference>
<dbReference type="InterPro" id="IPR036849">
    <property type="entry name" value="Enolase-like_C_sf"/>
</dbReference>
<dbReference type="SMART" id="SM00922">
    <property type="entry name" value="MR_MLE"/>
    <property type="match status" value="1"/>
</dbReference>
<dbReference type="Gene3D" id="3.20.20.120">
    <property type="entry name" value="Enolase-like C-terminal domain"/>
    <property type="match status" value="1"/>
</dbReference>
<keyword evidence="3" id="KW-0460">Magnesium</keyword>
<dbReference type="InterPro" id="IPR013342">
    <property type="entry name" value="Mandelate_racemase_C"/>
</dbReference>
<feature type="domain" description="Mandelate racemase/muconate lactonizing enzyme C-terminal" evidence="4">
    <location>
        <begin position="147"/>
        <end position="244"/>
    </location>
</feature>
<evidence type="ECO:0000313" key="5">
    <source>
        <dbReference type="EMBL" id="MFC5925009.1"/>
    </source>
</evidence>
<evidence type="ECO:0000256" key="2">
    <source>
        <dbReference type="ARBA" id="ARBA00022723"/>
    </source>
</evidence>
<protein>
    <submittedName>
        <fullName evidence="5">Mandelate racemase/muconate lactonizing enzyme family protein</fullName>
    </submittedName>
</protein>
<dbReference type="InterPro" id="IPR029065">
    <property type="entry name" value="Enolase_C-like"/>
</dbReference>
<reference evidence="6" key="1">
    <citation type="journal article" date="2019" name="Int. J. Syst. Evol. Microbiol.">
        <title>The Global Catalogue of Microorganisms (GCM) 10K type strain sequencing project: providing services to taxonomists for standard genome sequencing and annotation.</title>
        <authorList>
            <consortium name="The Broad Institute Genomics Platform"/>
            <consortium name="The Broad Institute Genome Sequencing Center for Infectious Disease"/>
            <person name="Wu L."/>
            <person name="Ma J."/>
        </authorList>
    </citation>
    <scope>NUCLEOTIDE SEQUENCE [LARGE SCALE GENOMIC DNA]</scope>
    <source>
        <strain evidence="6">CGMCC 4.7144</strain>
    </source>
</reference>
<dbReference type="Pfam" id="PF13378">
    <property type="entry name" value="MR_MLE_C"/>
    <property type="match status" value="1"/>
</dbReference>
<name>A0ABW1H5R8_9ACTN</name>
<evidence type="ECO:0000256" key="3">
    <source>
        <dbReference type="ARBA" id="ARBA00022842"/>
    </source>
</evidence>
<evidence type="ECO:0000313" key="6">
    <source>
        <dbReference type="Proteomes" id="UP001596226"/>
    </source>
</evidence>